<evidence type="ECO:0000313" key="3">
    <source>
        <dbReference type="Proteomes" id="UP000800082"/>
    </source>
</evidence>
<evidence type="ECO:0000313" key="2">
    <source>
        <dbReference type="EMBL" id="KAF1932092.1"/>
    </source>
</evidence>
<dbReference type="Proteomes" id="UP000800082">
    <property type="component" value="Unassembled WGS sequence"/>
</dbReference>
<dbReference type="AlphaFoldDB" id="A0A6A5RW47"/>
<gene>
    <name evidence="2" type="ORF">M421DRAFT_1762</name>
</gene>
<proteinExistence type="predicted"/>
<evidence type="ECO:0000256" key="1">
    <source>
        <dbReference type="SAM" id="MobiDB-lite"/>
    </source>
</evidence>
<keyword evidence="3" id="KW-1185">Reference proteome</keyword>
<dbReference type="RefSeq" id="XP_033452340.1">
    <property type="nucleotide sequence ID" value="XM_033587843.1"/>
</dbReference>
<feature type="region of interest" description="Disordered" evidence="1">
    <location>
        <begin position="1"/>
        <end position="69"/>
    </location>
</feature>
<reference evidence="2" key="1">
    <citation type="journal article" date="2020" name="Stud. Mycol.">
        <title>101 Dothideomycetes genomes: a test case for predicting lifestyles and emergence of pathogens.</title>
        <authorList>
            <person name="Haridas S."/>
            <person name="Albert R."/>
            <person name="Binder M."/>
            <person name="Bloem J."/>
            <person name="Labutti K."/>
            <person name="Salamov A."/>
            <person name="Andreopoulos B."/>
            <person name="Baker S."/>
            <person name="Barry K."/>
            <person name="Bills G."/>
            <person name="Bluhm B."/>
            <person name="Cannon C."/>
            <person name="Castanera R."/>
            <person name="Culley D."/>
            <person name="Daum C."/>
            <person name="Ezra D."/>
            <person name="Gonzalez J."/>
            <person name="Henrissat B."/>
            <person name="Kuo A."/>
            <person name="Liang C."/>
            <person name="Lipzen A."/>
            <person name="Lutzoni F."/>
            <person name="Magnuson J."/>
            <person name="Mondo S."/>
            <person name="Nolan M."/>
            <person name="Ohm R."/>
            <person name="Pangilinan J."/>
            <person name="Park H.-J."/>
            <person name="Ramirez L."/>
            <person name="Alfaro M."/>
            <person name="Sun H."/>
            <person name="Tritt A."/>
            <person name="Yoshinaga Y."/>
            <person name="Zwiers L.-H."/>
            <person name="Turgeon B."/>
            <person name="Goodwin S."/>
            <person name="Spatafora J."/>
            <person name="Crous P."/>
            <person name="Grigoriev I."/>
        </authorList>
    </citation>
    <scope>NUCLEOTIDE SEQUENCE</scope>
    <source>
        <strain evidence="2">CBS 183.55</strain>
    </source>
</reference>
<protein>
    <recommendedName>
        <fullName evidence="4">SMP domain-containing protein</fullName>
    </recommendedName>
</protein>
<dbReference type="GeneID" id="54345490"/>
<dbReference type="EMBL" id="ML978959">
    <property type="protein sequence ID" value="KAF1932092.1"/>
    <property type="molecule type" value="Genomic_DNA"/>
</dbReference>
<dbReference type="OrthoDB" id="2559882at2759"/>
<sequence>MSSQPGSHTADADIPNKAQQEAPQGKKENMAEVARAPGHIAGVEGKSTDNIAAETNPEITRSHAEHGVQASIVPQKIQEALPESIERAVPNAIHDTRSK</sequence>
<name>A0A6A5RW47_9PLEO</name>
<accession>A0A6A5RW47</accession>
<organism evidence="2 3">
    <name type="scientific">Didymella exigua CBS 183.55</name>
    <dbReference type="NCBI Taxonomy" id="1150837"/>
    <lineage>
        <taxon>Eukaryota</taxon>
        <taxon>Fungi</taxon>
        <taxon>Dikarya</taxon>
        <taxon>Ascomycota</taxon>
        <taxon>Pezizomycotina</taxon>
        <taxon>Dothideomycetes</taxon>
        <taxon>Pleosporomycetidae</taxon>
        <taxon>Pleosporales</taxon>
        <taxon>Pleosporineae</taxon>
        <taxon>Didymellaceae</taxon>
        <taxon>Didymella</taxon>
    </lineage>
</organism>
<evidence type="ECO:0008006" key="4">
    <source>
        <dbReference type="Google" id="ProtNLM"/>
    </source>
</evidence>